<protein>
    <recommendedName>
        <fullName evidence="3">DUF4139 domain-containing protein</fullName>
    </recommendedName>
</protein>
<evidence type="ECO:0000313" key="2">
    <source>
        <dbReference type="Proteomes" id="UP001062263"/>
    </source>
</evidence>
<accession>A0ABN6QDL8</accession>
<name>A0ABN6QDL8_9BACT</name>
<proteinExistence type="predicted"/>
<organism evidence="1 2">
    <name type="scientific">Akkermansia biwaensis</name>
    <dbReference type="NCBI Taxonomy" id="2946555"/>
    <lineage>
        <taxon>Bacteria</taxon>
        <taxon>Pseudomonadati</taxon>
        <taxon>Verrucomicrobiota</taxon>
        <taxon>Verrucomicrobiia</taxon>
        <taxon>Verrucomicrobiales</taxon>
        <taxon>Akkermansiaceae</taxon>
        <taxon>Akkermansia</taxon>
    </lineage>
</organism>
<evidence type="ECO:0000313" key="1">
    <source>
        <dbReference type="EMBL" id="BDL42619.1"/>
    </source>
</evidence>
<evidence type="ECO:0008006" key="3">
    <source>
        <dbReference type="Google" id="ProtNLM"/>
    </source>
</evidence>
<reference evidence="1" key="1">
    <citation type="submission" date="2022-06" db="EMBL/GenBank/DDBJ databases">
        <title>Akkermansia biwalacus sp. nov., an anaerobic mucin-degrading bacterium isolated from human intestine.</title>
        <authorList>
            <person name="Kobayashi Y."/>
            <person name="Inoue S."/>
            <person name="Kawahara T."/>
            <person name="Kohda N."/>
        </authorList>
    </citation>
    <scope>NUCLEOTIDE SEQUENCE</scope>
    <source>
        <strain evidence="1">WON2089</strain>
    </source>
</reference>
<keyword evidence="2" id="KW-1185">Reference proteome</keyword>
<sequence length="526" mass="57343">MKGLELQKDNPDEGGEWNICVKGMGIRVPGWNIDWCEEEEACMTVSDSTGRKAPKVQFVSWVFVQQENRVRVFLPEWMPSARSQWVAVKGEVPFVVSCREAVTPPVVVKLAEGASVPLVLKEAAMGKDGSPVDVNATLVVTKYKDVGPAGGEYKKVLELAMRTEFPVSLRNIELKTTDGMPVKHSEWTWGRLSRSWGMEKVEEGKLQVSVRYSQGLRKCRAVIDGKASLAGFSMGKNGWGAHGGRKADGAPLPVRMKADEKTGLCVGAELIGLSIENESREKEETDSPQMLFDVELSVNRTAVFGSSADMKKQSLPVTDSTGRTLSPAMFNLTSLTSEYWKEGLTILRCRGKVAEFASPGAEWLRIQGTLHVPVATMQESPVYELPLLNGAKRQIPIPGATSAGGDGVDVLVAEDAPSCQLSLENVKEQEHGGVRVTVAVEVEGVPFDLECFELVDGNDVPLKNIESAGTGHSFSPEDQKSSWYQNFKIGSIDGMEKLRVRLKYKANMETVDVPVDCKIGLGGLLP</sequence>
<dbReference type="EMBL" id="AP025943">
    <property type="protein sequence ID" value="BDL42619.1"/>
    <property type="molecule type" value="Genomic_DNA"/>
</dbReference>
<dbReference type="Proteomes" id="UP001062263">
    <property type="component" value="Chromosome"/>
</dbReference>
<gene>
    <name evidence="1" type="ORF">Abiwalacus_01930</name>
</gene>